<dbReference type="EMBL" id="NWBP01000011">
    <property type="protein sequence ID" value="PCC83538.1"/>
    <property type="molecule type" value="Genomic_DNA"/>
</dbReference>
<evidence type="ECO:0000259" key="6">
    <source>
        <dbReference type="Pfam" id="PF04542"/>
    </source>
</evidence>
<dbReference type="SUPFAM" id="SSF88946">
    <property type="entry name" value="Sigma2 domain of RNA polymerase sigma factors"/>
    <property type="match status" value="1"/>
</dbReference>
<evidence type="ECO:0000256" key="1">
    <source>
        <dbReference type="ARBA" id="ARBA00010641"/>
    </source>
</evidence>
<feature type="domain" description="RNA polymerase sigma factor 70 region 4 type 2" evidence="7">
    <location>
        <begin position="105"/>
        <end position="156"/>
    </location>
</feature>
<keyword evidence="5" id="KW-0804">Transcription</keyword>
<dbReference type="Pfam" id="PF04542">
    <property type="entry name" value="Sigma70_r2"/>
    <property type="match status" value="1"/>
</dbReference>
<dbReference type="InterPro" id="IPR036388">
    <property type="entry name" value="WH-like_DNA-bd_sf"/>
</dbReference>
<dbReference type="InterPro" id="IPR007627">
    <property type="entry name" value="RNA_pol_sigma70_r2"/>
</dbReference>
<keyword evidence="4" id="KW-0238">DNA-binding</keyword>
<dbReference type="InterPro" id="IPR013325">
    <property type="entry name" value="RNA_pol_sigma_r2"/>
</dbReference>
<evidence type="ECO:0000259" key="7">
    <source>
        <dbReference type="Pfam" id="PF08281"/>
    </source>
</evidence>
<dbReference type="InterPro" id="IPR039425">
    <property type="entry name" value="RNA_pol_sigma-70-like"/>
</dbReference>
<keyword evidence="3" id="KW-0731">Sigma factor</keyword>
<sequence>MSVLTLPGARKREFSRHFRAHYPVVLAFLRRRVPQEYAEELAADVFERAWANFDTLTGENPLPWLYGIARNVMREFYRSRREFENLDDFDGALPDESAAVDLSLDINRALLQLPYAEREILTLFAWEELTQAEIAEVLGITPNNVRVRLHRARTHLSELTGGHDD</sequence>
<name>A0A2A4AN36_9CORY</name>
<evidence type="ECO:0000256" key="4">
    <source>
        <dbReference type="ARBA" id="ARBA00023125"/>
    </source>
</evidence>
<dbReference type="GO" id="GO:0003677">
    <property type="term" value="F:DNA binding"/>
    <property type="evidence" value="ECO:0007669"/>
    <property type="project" value="UniProtKB-KW"/>
</dbReference>
<dbReference type="PANTHER" id="PTHR43133:SF25">
    <property type="entry name" value="RNA POLYMERASE SIGMA FACTOR RFAY-RELATED"/>
    <property type="match status" value="1"/>
</dbReference>
<evidence type="ECO:0000256" key="2">
    <source>
        <dbReference type="ARBA" id="ARBA00023015"/>
    </source>
</evidence>
<dbReference type="NCBIfam" id="TIGR02937">
    <property type="entry name" value="sigma70-ECF"/>
    <property type="match status" value="1"/>
</dbReference>
<evidence type="ECO:0000313" key="8">
    <source>
        <dbReference type="EMBL" id="PCC83538.1"/>
    </source>
</evidence>
<dbReference type="Proteomes" id="UP000218690">
    <property type="component" value="Unassembled WGS sequence"/>
</dbReference>
<protein>
    <submittedName>
        <fullName evidence="8">Sigma-70 family RNA polymerase sigma factor</fullName>
    </submittedName>
</protein>
<comment type="caution">
    <text evidence="8">The sequence shown here is derived from an EMBL/GenBank/DDBJ whole genome shotgun (WGS) entry which is preliminary data.</text>
</comment>
<dbReference type="InterPro" id="IPR014284">
    <property type="entry name" value="RNA_pol_sigma-70_dom"/>
</dbReference>
<reference evidence="8 9" key="1">
    <citation type="submission" date="2017-09" db="EMBL/GenBank/DDBJ databases">
        <title>Draft Genome Sequence of Corynebacterium accolens AH4003.</title>
        <authorList>
            <person name="Chen Y."/>
            <person name="Oosthuysen W.F."/>
            <person name="Kelley S."/>
            <person name="Horswill A."/>
        </authorList>
    </citation>
    <scope>NUCLEOTIDE SEQUENCE [LARGE SCALE GENOMIC DNA]</scope>
    <source>
        <strain evidence="8 9">AH4003</strain>
    </source>
</reference>
<keyword evidence="2" id="KW-0805">Transcription regulation</keyword>
<evidence type="ECO:0000256" key="3">
    <source>
        <dbReference type="ARBA" id="ARBA00023082"/>
    </source>
</evidence>
<dbReference type="CDD" id="cd06171">
    <property type="entry name" value="Sigma70_r4"/>
    <property type="match status" value="1"/>
</dbReference>
<feature type="domain" description="RNA polymerase sigma-70 region 2" evidence="6">
    <location>
        <begin position="18"/>
        <end position="81"/>
    </location>
</feature>
<dbReference type="InterPro" id="IPR013324">
    <property type="entry name" value="RNA_pol_sigma_r3/r4-like"/>
</dbReference>
<organism evidence="8 9">
    <name type="scientific">Corynebacterium accolens</name>
    <dbReference type="NCBI Taxonomy" id="38284"/>
    <lineage>
        <taxon>Bacteria</taxon>
        <taxon>Bacillati</taxon>
        <taxon>Actinomycetota</taxon>
        <taxon>Actinomycetes</taxon>
        <taxon>Mycobacteriales</taxon>
        <taxon>Corynebacteriaceae</taxon>
        <taxon>Corynebacterium</taxon>
    </lineage>
</organism>
<gene>
    <name evidence="8" type="ORF">COM45_03575</name>
</gene>
<dbReference type="Pfam" id="PF08281">
    <property type="entry name" value="Sigma70_r4_2"/>
    <property type="match status" value="1"/>
</dbReference>
<dbReference type="InterPro" id="IPR013249">
    <property type="entry name" value="RNA_pol_sigma70_r4_t2"/>
</dbReference>
<dbReference type="GO" id="GO:0016987">
    <property type="term" value="F:sigma factor activity"/>
    <property type="evidence" value="ECO:0007669"/>
    <property type="project" value="UniProtKB-KW"/>
</dbReference>
<comment type="similarity">
    <text evidence="1">Belongs to the sigma-70 factor family. ECF subfamily.</text>
</comment>
<dbReference type="Gene3D" id="1.10.1740.10">
    <property type="match status" value="1"/>
</dbReference>
<dbReference type="Gene3D" id="1.10.10.10">
    <property type="entry name" value="Winged helix-like DNA-binding domain superfamily/Winged helix DNA-binding domain"/>
    <property type="match status" value="1"/>
</dbReference>
<dbReference type="PANTHER" id="PTHR43133">
    <property type="entry name" value="RNA POLYMERASE ECF-TYPE SIGMA FACTO"/>
    <property type="match status" value="1"/>
</dbReference>
<dbReference type="SUPFAM" id="SSF88659">
    <property type="entry name" value="Sigma3 and sigma4 domains of RNA polymerase sigma factors"/>
    <property type="match status" value="1"/>
</dbReference>
<evidence type="ECO:0000313" key="9">
    <source>
        <dbReference type="Proteomes" id="UP000218690"/>
    </source>
</evidence>
<dbReference type="GO" id="GO:0006352">
    <property type="term" value="P:DNA-templated transcription initiation"/>
    <property type="evidence" value="ECO:0007669"/>
    <property type="project" value="InterPro"/>
</dbReference>
<evidence type="ECO:0000256" key="5">
    <source>
        <dbReference type="ARBA" id="ARBA00023163"/>
    </source>
</evidence>
<proteinExistence type="inferred from homology"/>
<accession>A0A2A4AN36</accession>
<dbReference type="AlphaFoldDB" id="A0A2A4AN36"/>